<name>A0A427A544_ENSVE</name>
<gene>
    <name evidence="1" type="ORF">B296_00005197</name>
</gene>
<dbReference type="EMBL" id="AMZH03003730">
    <property type="protein sequence ID" value="RRT71365.1"/>
    <property type="molecule type" value="Genomic_DNA"/>
</dbReference>
<dbReference type="AlphaFoldDB" id="A0A427A544"/>
<proteinExistence type="predicted"/>
<evidence type="ECO:0000313" key="1">
    <source>
        <dbReference type="EMBL" id="RRT71365.1"/>
    </source>
</evidence>
<sequence>MIGNLGLSCDDWLKVGGGDRLRKFDLRTRVAAKSLICKSYLIAIEAAIVIVTTRQIGRRLLRAGHCGKSTRAQELQRNDLSAKPAQKSLTRQLGSLHSSCPWPATACRPAGCSYLQKLDSPQLILASRQPATCATTSARGLHGR</sequence>
<comment type="caution">
    <text evidence="1">The sequence shown here is derived from an EMBL/GenBank/DDBJ whole genome shotgun (WGS) entry which is preliminary data.</text>
</comment>
<dbReference type="Proteomes" id="UP000287651">
    <property type="component" value="Unassembled WGS sequence"/>
</dbReference>
<evidence type="ECO:0000313" key="2">
    <source>
        <dbReference type="Proteomes" id="UP000287651"/>
    </source>
</evidence>
<protein>
    <submittedName>
        <fullName evidence="1">Uncharacterized protein</fullName>
    </submittedName>
</protein>
<accession>A0A427A544</accession>
<reference evidence="1 2" key="1">
    <citation type="journal article" date="2014" name="Agronomy (Basel)">
        <title>A Draft Genome Sequence for Ensete ventricosum, the Drought-Tolerant Tree Against Hunger.</title>
        <authorList>
            <person name="Harrison J."/>
            <person name="Moore K.A."/>
            <person name="Paszkiewicz K."/>
            <person name="Jones T."/>
            <person name="Grant M."/>
            <person name="Ambacheew D."/>
            <person name="Muzemil S."/>
            <person name="Studholme D.J."/>
        </authorList>
    </citation>
    <scope>NUCLEOTIDE SEQUENCE [LARGE SCALE GENOMIC DNA]</scope>
</reference>
<organism evidence="1 2">
    <name type="scientific">Ensete ventricosum</name>
    <name type="common">Abyssinian banana</name>
    <name type="synonym">Musa ensete</name>
    <dbReference type="NCBI Taxonomy" id="4639"/>
    <lineage>
        <taxon>Eukaryota</taxon>
        <taxon>Viridiplantae</taxon>
        <taxon>Streptophyta</taxon>
        <taxon>Embryophyta</taxon>
        <taxon>Tracheophyta</taxon>
        <taxon>Spermatophyta</taxon>
        <taxon>Magnoliopsida</taxon>
        <taxon>Liliopsida</taxon>
        <taxon>Zingiberales</taxon>
        <taxon>Musaceae</taxon>
        <taxon>Ensete</taxon>
    </lineage>
</organism>